<evidence type="ECO:0000256" key="1">
    <source>
        <dbReference type="ARBA" id="ARBA00022801"/>
    </source>
</evidence>
<dbReference type="PROSITE" id="PS00141">
    <property type="entry name" value="ASP_PROTEASE"/>
    <property type="match status" value="1"/>
</dbReference>
<feature type="region of interest" description="Disordered" evidence="2">
    <location>
        <begin position="177"/>
        <end position="219"/>
    </location>
</feature>
<reference evidence="4 5" key="1">
    <citation type="submission" date="2019-10" db="EMBL/GenBank/DDBJ databases">
        <title>Assembly and Annotation for the nematode Trichostrongylus colubriformis.</title>
        <authorList>
            <person name="Martin J."/>
        </authorList>
    </citation>
    <scope>NUCLEOTIDE SEQUENCE [LARGE SCALE GENOMIC DNA]</scope>
    <source>
        <strain evidence="4">G859</strain>
        <tissue evidence="4">Whole worm</tissue>
    </source>
</reference>
<dbReference type="PROSITE" id="PS50175">
    <property type="entry name" value="ASP_PROT_RETROV"/>
    <property type="match status" value="1"/>
</dbReference>
<dbReference type="InterPro" id="IPR021109">
    <property type="entry name" value="Peptidase_aspartic_dom_sf"/>
</dbReference>
<gene>
    <name evidence="4" type="ORF">GCK32_001172</name>
</gene>
<dbReference type="EMBL" id="WIXE01018464">
    <property type="protein sequence ID" value="KAK5970890.1"/>
    <property type="molecule type" value="Genomic_DNA"/>
</dbReference>
<comment type="caution">
    <text evidence="4">The sequence shown here is derived from an EMBL/GenBank/DDBJ whole genome shotgun (WGS) entry which is preliminary data.</text>
</comment>
<evidence type="ECO:0000259" key="3">
    <source>
        <dbReference type="PROSITE" id="PS50175"/>
    </source>
</evidence>
<evidence type="ECO:0000256" key="2">
    <source>
        <dbReference type="SAM" id="MobiDB-lite"/>
    </source>
</evidence>
<proteinExistence type="predicted"/>
<keyword evidence="1" id="KW-0378">Hydrolase</keyword>
<dbReference type="GO" id="GO:0006508">
    <property type="term" value="P:proteolysis"/>
    <property type="evidence" value="ECO:0007669"/>
    <property type="project" value="InterPro"/>
</dbReference>
<evidence type="ECO:0000313" key="4">
    <source>
        <dbReference type="EMBL" id="KAK5970890.1"/>
    </source>
</evidence>
<accession>A0AAN8F0K7</accession>
<dbReference type="GO" id="GO:0004190">
    <property type="term" value="F:aspartic-type endopeptidase activity"/>
    <property type="evidence" value="ECO:0007669"/>
    <property type="project" value="InterPro"/>
</dbReference>
<dbReference type="Pfam" id="PF13975">
    <property type="entry name" value="gag-asp_proteas"/>
    <property type="match status" value="1"/>
</dbReference>
<sequence length="219" mass="25199">MGRRKAPRRQVRTVQISNAAHEAHCPRVHVDALVNNYEVRFLLDTGSDITLLNEKTWKKMGSPALERTNIVVKNASGEHMKIHGKLKCKIKLKGVETEGYAYVTPYNSLIGLEWIRANEEMKYHLEMMIAEVKMASTNGIEEELKKTYPEVLEEGLGRCNKEEKNRQALELDDVWKQREETPQATDAVAQGRQAHEAEVPLRRSTRIRRPVQRYPDTSH</sequence>
<evidence type="ECO:0000313" key="5">
    <source>
        <dbReference type="Proteomes" id="UP001331761"/>
    </source>
</evidence>
<dbReference type="Gene3D" id="2.40.70.10">
    <property type="entry name" value="Acid Proteases"/>
    <property type="match status" value="1"/>
</dbReference>
<protein>
    <submittedName>
        <fullName evidence="4">Peptidase A2 domain-containing protein</fullName>
    </submittedName>
</protein>
<dbReference type="InterPro" id="IPR001995">
    <property type="entry name" value="Peptidase_A2_cat"/>
</dbReference>
<dbReference type="Proteomes" id="UP001331761">
    <property type="component" value="Unassembled WGS sequence"/>
</dbReference>
<dbReference type="InterPro" id="IPR001969">
    <property type="entry name" value="Aspartic_peptidase_AS"/>
</dbReference>
<feature type="domain" description="Peptidase A2" evidence="3">
    <location>
        <begin position="39"/>
        <end position="77"/>
    </location>
</feature>
<dbReference type="PANTHER" id="PTHR36943">
    <property type="entry name" value="CCHC-TYPE DOMAIN-CONTAINING PROTEIN"/>
    <property type="match status" value="1"/>
</dbReference>
<dbReference type="AlphaFoldDB" id="A0AAN8F0K7"/>
<dbReference type="PANTHER" id="PTHR36943:SF1">
    <property type="entry name" value="CCHC-TYPE DOMAIN-CONTAINING PROTEIN"/>
    <property type="match status" value="1"/>
</dbReference>
<name>A0AAN8F0K7_TRICO</name>
<organism evidence="4 5">
    <name type="scientific">Trichostrongylus colubriformis</name>
    <name type="common">Black scour worm</name>
    <dbReference type="NCBI Taxonomy" id="6319"/>
    <lineage>
        <taxon>Eukaryota</taxon>
        <taxon>Metazoa</taxon>
        <taxon>Ecdysozoa</taxon>
        <taxon>Nematoda</taxon>
        <taxon>Chromadorea</taxon>
        <taxon>Rhabditida</taxon>
        <taxon>Rhabditina</taxon>
        <taxon>Rhabditomorpha</taxon>
        <taxon>Strongyloidea</taxon>
        <taxon>Trichostrongylidae</taxon>
        <taxon>Trichostrongylus</taxon>
    </lineage>
</organism>
<dbReference type="SUPFAM" id="SSF50630">
    <property type="entry name" value="Acid proteases"/>
    <property type="match status" value="1"/>
</dbReference>
<keyword evidence="5" id="KW-1185">Reference proteome</keyword>